<evidence type="ECO:0000313" key="2">
    <source>
        <dbReference type="Proteomes" id="UP001558652"/>
    </source>
</evidence>
<keyword evidence="2" id="KW-1185">Reference proteome</keyword>
<proteinExistence type="predicted"/>
<dbReference type="Gene3D" id="3.90.110.10">
    <property type="entry name" value="Lactate dehydrogenase/glycoside hydrolase, family 4, C-terminal"/>
    <property type="match status" value="1"/>
</dbReference>
<dbReference type="InterPro" id="IPR015955">
    <property type="entry name" value="Lactate_DH/Glyco_Ohase_4_C"/>
</dbReference>
<name>A0ABD0Z7Q3_9HEMI</name>
<evidence type="ECO:0000313" key="1">
    <source>
        <dbReference type="EMBL" id="KAL1132128.1"/>
    </source>
</evidence>
<dbReference type="SUPFAM" id="SSF56327">
    <property type="entry name" value="LDH C-terminal domain-like"/>
    <property type="match status" value="1"/>
</dbReference>
<organism evidence="1 2">
    <name type="scientific">Ranatra chinensis</name>
    <dbReference type="NCBI Taxonomy" id="642074"/>
    <lineage>
        <taxon>Eukaryota</taxon>
        <taxon>Metazoa</taxon>
        <taxon>Ecdysozoa</taxon>
        <taxon>Arthropoda</taxon>
        <taxon>Hexapoda</taxon>
        <taxon>Insecta</taxon>
        <taxon>Pterygota</taxon>
        <taxon>Neoptera</taxon>
        <taxon>Paraneoptera</taxon>
        <taxon>Hemiptera</taxon>
        <taxon>Heteroptera</taxon>
        <taxon>Panheteroptera</taxon>
        <taxon>Nepomorpha</taxon>
        <taxon>Nepidae</taxon>
        <taxon>Ranatrinae</taxon>
        <taxon>Ranatra</taxon>
    </lineage>
</organism>
<comment type="caution">
    <text evidence="1">The sequence shown here is derived from an EMBL/GenBank/DDBJ whole genome shotgun (WGS) entry which is preliminary data.</text>
</comment>
<sequence length="250" mass="28870">MFLPRRLPRLVTEGKSQYNSSVIIIHAETCSMNPSDINRIIVVGKDIPDVTNAVLTRRLNGFGLFKKSEEVLKAKNPELYELIQSLNDSAHVLRLRCPANPIRKKNLSCNDVDNRWLKRELYKKCKKTPMLMYSFATSLSQHLKCWMNGSPNVENMIVISDGSYGVPKGFFCSFPVETYKPGVWFINEKLTVLTINCEILKCQLREINKDYCLVDEIYTQEEHSYRYVPEPNCNEEDFNNLIYGPDDEEA</sequence>
<dbReference type="Proteomes" id="UP001558652">
    <property type="component" value="Unassembled WGS sequence"/>
</dbReference>
<accession>A0ABD0Z7Q3</accession>
<dbReference type="AlphaFoldDB" id="A0ABD0Z7Q3"/>
<dbReference type="EMBL" id="JBFDAA010000005">
    <property type="protein sequence ID" value="KAL1132128.1"/>
    <property type="molecule type" value="Genomic_DNA"/>
</dbReference>
<gene>
    <name evidence="1" type="ORF">AAG570_010085</name>
</gene>
<protein>
    <submittedName>
        <fullName evidence="1">Uncharacterized protein</fullName>
    </submittedName>
</protein>
<reference evidence="1 2" key="1">
    <citation type="submission" date="2024-07" db="EMBL/GenBank/DDBJ databases">
        <title>Chromosome-level genome assembly of the water stick insect Ranatra chinensis (Heteroptera: Nepidae).</title>
        <authorList>
            <person name="Liu X."/>
        </authorList>
    </citation>
    <scope>NUCLEOTIDE SEQUENCE [LARGE SCALE GENOMIC DNA]</scope>
    <source>
        <strain evidence="1">Cailab_2021Rc</strain>
        <tissue evidence="1">Muscle</tissue>
    </source>
</reference>